<keyword evidence="4" id="KW-1133">Transmembrane helix</keyword>
<dbReference type="InterPro" id="IPR007267">
    <property type="entry name" value="GtrA_DPMS_TM"/>
</dbReference>
<evidence type="ECO:0000256" key="1">
    <source>
        <dbReference type="ARBA" id="ARBA00004141"/>
    </source>
</evidence>
<gene>
    <name evidence="7" type="ORF">C449_07640</name>
</gene>
<reference evidence="7 8" key="1">
    <citation type="journal article" date="2014" name="PLoS Genet.">
        <title>Phylogenetically driven sequencing of extremely halophilic archaea reveals strategies for static and dynamic osmo-response.</title>
        <authorList>
            <person name="Becker E.A."/>
            <person name="Seitzer P.M."/>
            <person name="Tritt A."/>
            <person name="Larsen D."/>
            <person name="Krusor M."/>
            <person name="Yao A.I."/>
            <person name="Wu D."/>
            <person name="Madern D."/>
            <person name="Eisen J.A."/>
            <person name="Darling A.E."/>
            <person name="Facciotti M.T."/>
        </authorList>
    </citation>
    <scope>NUCLEOTIDE SEQUENCE [LARGE SCALE GENOMIC DNA]</scope>
    <source>
        <strain evidence="7 8">DSM 5350</strain>
    </source>
</reference>
<dbReference type="GO" id="GO:0005886">
    <property type="term" value="C:plasma membrane"/>
    <property type="evidence" value="ECO:0007669"/>
    <property type="project" value="TreeGrafter"/>
</dbReference>
<keyword evidence="3" id="KW-0812">Transmembrane</keyword>
<sequence>MSARSLLADLRAWLANGRVMRRFLELVSAVRFGKFASVGVVGALFDVTTATALRELGVYPEIAVFVGIEVSVVVMFFLNDNWTFSEEGTGGIRPTLRRLARSNLVRTGGILVQLGTFRLLYRVIGADLAIAGLDGWFVVSKVGGIGAGLLVNFVAESLFTWRVHTDPDEG</sequence>
<dbReference type="PANTHER" id="PTHR38459:SF1">
    <property type="entry name" value="PROPHAGE BACTOPRENOL-LINKED GLUCOSE TRANSLOCASE HOMOLOG"/>
    <property type="match status" value="1"/>
</dbReference>
<comment type="similarity">
    <text evidence="2">Belongs to the GtrA family.</text>
</comment>
<dbReference type="InParanoid" id="M0MM14"/>
<accession>M0MM14</accession>
<dbReference type="RefSeq" id="WP_006077380.1">
    <property type="nucleotide sequence ID" value="NZ_AOMD01000018.1"/>
</dbReference>
<comment type="subcellular location">
    <subcellularLocation>
        <location evidence="1">Membrane</location>
        <topology evidence="1">Multi-pass membrane protein</topology>
    </subcellularLocation>
</comment>
<dbReference type="Proteomes" id="UP000011669">
    <property type="component" value="Unassembled WGS sequence"/>
</dbReference>
<dbReference type="InterPro" id="IPR051401">
    <property type="entry name" value="GtrA_CellWall_Glycosyl"/>
</dbReference>
<name>M0MM14_9EURY</name>
<evidence type="ECO:0000256" key="5">
    <source>
        <dbReference type="ARBA" id="ARBA00023136"/>
    </source>
</evidence>
<comment type="caution">
    <text evidence="7">The sequence shown here is derived from an EMBL/GenBank/DDBJ whole genome shotgun (WGS) entry which is preliminary data.</text>
</comment>
<dbReference type="EMBL" id="AOMD01000018">
    <property type="protein sequence ID" value="EMA45475.1"/>
    <property type="molecule type" value="Genomic_DNA"/>
</dbReference>
<keyword evidence="8" id="KW-1185">Reference proteome</keyword>
<evidence type="ECO:0000313" key="7">
    <source>
        <dbReference type="EMBL" id="EMA45475.1"/>
    </source>
</evidence>
<evidence type="ECO:0000256" key="2">
    <source>
        <dbReference type="ARBA" id="ARBA00009399"/>
    </source>
</evidence>
<evidence type="ECO:0000259" key="6">
    <source>
        <dbReference type="Pfam" id="PF04138"/>
    </source>
</evidence>
<dbReference type="AlphaFoldDB" id="M0MM14"/>
<protein>
    <recommendedName>
        <fullName evidence="6">GtrA/DPMS transmembrane domain-containing protein</fullName>
    </recommendedName>
</protein>
<feature type="domain" description="GtrA/DPMS transmembrane" evidence="6">
    <location>
        <begin position="34"/>
        <end position="161"/>
    </location>
</feature>
<evidence type="ECO:0000256" key="4">
    <source>
        <dbReference type="ARBA" id="ARBA00022989"/>
    </source>
</evidence>
<dbReference type="PATRIC" id="fig|1227455.4.peg.1564"/>
<organism evidence="7 8">
    <name type="scientific">Halococcus saccharolyticus DSM 5350</name>
    <dbReference type="NCBI Taxonomy" id="1227455"/>
    <lineage>
        <taxon>Archaea</taxon>
        <taxon>Methanobacteriati</taxon>
        <taxon>Methanobacteriota</taxon>
        <taxon>Stenosarchaea group</taxon>
        <taxon>Halobacteria</taxon>
        <taxon>Halobacteriales</taxon>
        <taxon>Halococcaceae</taxon>
        <taxon>Halococcus</taxon>
    </lineage>
</organism>
<dbReference type="OrthoDB" id="44002at2157"/>
<dbReference type="PANTHER" id="PTHR38459">
    <property type="entry name" value="PROPHAGE BACTOPRENOL-LINKED GLUCOSE TRANSLOCASE HOMOLOG"/>
    <property type="match status" value="1"/>
</dbReference>
<dbReference type="STRING" id="1227455.C449_07640"/>
<dbReference type="GO" id="GO:0000271">
    <property type="term" value="P:polysaccharide biosynthetic process"/>
    <property type="evidence" value="ECO:0007669"/>
    <property type="project" value="InterPro"/>
</dbReference>
<proteinExistence type="inferred from homology"/>
<evidence type="ECO:0000256" key="3">
    <source>
        <dbReference type="ARBA" id="ARBA00022692"/>
    </source>
</evidence>
<dbReference type="Pfam" id="PF04138">
    <property type="entry name" value="GtrA_DPMS_TM"/>
    <property type="match status" value="1"/>
</dbReference>
<evidence type="ECO:0000313" key="8">
    <source>
        <dbReference type="Proteomes" id="UP000011669"/>
    </source>
</evidence>
<keyword evidence="5" id="KW-0472">Membrane</keyword>